<reference evidence="6 7" key="1">
    <citation type="submission" date="2021-11" db="EMBL/GenBank/DDBJ databases">
        <title>Whole genome of Geoglobus acetivorans.</title>
        <authorList>
            <person name="Liu D."/>
        </authorList>
    </citation>
    <scope>NUCLEOTIDE SEQUENCE [LARGE SCALE GENOMIC DNA]</scope>
    <source>
        <strain evidence="6 7">SBH6</strain>
    </source>
</reference>
<evidence type="ECO:0000256" key="1">
    <source>
        <dbReference type="ARBA" id="ARBA00022553"/>
    </source>
</evidence>
<accession>A0ABZ3H548</accession>
<dbReference type="PANTHER" id="PTHR34139">
    <property type="entry name" value="UPF0331 PROTEIN MJ0127"/>
    <property type="match status" value="1"/>
</dbReference>
<dbReference type="GeneID" id="90448935"/>
<dbReference type="EMBL" id="CP087714">
    <property type="protein sequence ID" value="XAT64645.1"/>
    <property type="molecule type" value="Genomic_DNA"/>
</dbReference>
<sequence length="151" mass="16944">MSKRSPELFIQDMLEAIEKIERYTESIEDSEDFKGKDIVADAVLRNLESTGEAAGNIPGEIRSKYSEIPWNRVAELRTGKVTRLSPGIASRLMEEFLGLLKDIKEIRGEEIIPNPSCRYCIAECEHSSGKSLKGGSPERNLMKMLDNIDVV</sequence>
<organism evidence="6 7">
    <name type="scientific">Geoglobus acetivorans</name>
    <dbReference type="NCBI Taxonomy" id="565033"/>
    <lineage>
        <taxon>Archaea</taxon>
        <taxon>Methanobacteriati</taxon>
        <taxon>Methanobacteriota</taxon>
        <taxon>Archaeoglobi</taxon>
        <taxon>Archaeoglobales</taxon>
        <taxon>Archaeoglobaceae</taxon>
        <taxon>Geoglobus</taxon>
    </lineage>
</organism>
<protein>
    <submittedName>
        <fullName evidence="6">DUF86 domain-containing protein</fullName>
    </submittedName>
</protein>
<keyword evidence="2" id="KW-1277">Toxin-antitoxin system</keyword>
<keyword evidence="1" id="KW-0597">Phosphoprotein</keyword>
<keyword evidence="4" id="KW-0547">Nucleotide-binding</keyword>
<evidence type="ECO:0000313" key="6">
    <source>
        <dbReference type="EMBL" id="XAT64645.1"/>
    </source>
</evidence>
<proteinExistence type="predicted"/>
<dbReference type="RefSeq" id="WP_193807947.1">
    <property type="nucleotide sequence ID" value="NZ_CP087714.1"/>
</dbReference>
<dbReference type="Pfam" id="PF01934">
    <property type="entry name" value="HepT-like"/>
    <property type="match status" value="1"/>
</dbReference>
<keyword evidence="3" id="KW-0540">Nuclease</keyword>
<keyword evidence="7" id="KW-1185">Reference proteome</keyword>
<dbReference type="InterPro" id="IPR051813">
    <property type="entry name" value="HepT_RNase_toxin"/>
</dbReference>
<evidence type="ECO:0000256" key="5">
    <source>
        <dbReference type="ARBA" id="ARBA00022801"/>
    </source>
</evidence>
<evidence type="ECO:0000256" key="3">
    <source>
        <dbReference type="ARBA" id="ARBA00022722"/>
    </source>
</evidence>
<dbReference type="InterPro" id="IPR008201">
    <property type="entry name" value="HepT-like"/>
</dbReference>
<evidence type="ECO:0000256" key="2">
    <source>
        <dbReference type="ARBA" id="ARBA00022649"/>
    </source>
</evidence>
<evidence type="ECO:0000256" key="4">
    <source>
        <dbReference type="ARBA" id="ARBA00022741"/>
    </source>
</evidence>
<evidence type="ECO:0000313" key="7">
    <source>
        <dbReference type="Proteomes" id="UP001492541"/>
    </source>
</evidence>
<dbReference type="Proteomes" id="UP001492541">
    <property type="component" value="Chromosome"/>
</dbReference>
<keyword evidence="5" id="KW-0378">Hydrolase</keyword>
<gene>
    <name evidence="6" type="ORF">LPQ35_04580</name>
</gene>
<dbReference type="PANTHER" id="PTHR34139:SF1">
    <property type="entry name" value="RNASE MJ1380-RELATED"/>
    <property type="match status" value="1"/>
</dbReference>
<name>A0ABZ3H548_GEOAI</name>